<dbReference type="NCBIfam" id="TIGR00350">
    <property type="entry name" value="lytR_cpsA_psr"/>
    <property type="match status" value="1"/>
</dbReference>
<feature type="transmembrane region" description="Helical" evidence="3">
    <location>
        <begin position="34"/>
        <end position="58"/>
    </location>
</feature>
<dbReference type="InterPro" id="IPR050922">
    <property type="entry name" value="LytR/CpsA/Psr_CW_biosynth"/>
</dbReference>
<dbReference type="EMBL" id="MWXA01000005">
    <property type="protein sequence ID" value="OZG66849.1"/>
    <property type="molecule type" value="Genomic_DNA"/>
</dbReference>
<sequence length="473" mass="49352">MALKKHTGMNPPNIGGFMVTAPKHGISFVTHHHILTVVSLAIVAFFAFSATFAAASFLDIDNTVQSNAVPILSPSKGTSTPTTLDQYAGKTLNILILGQDTRSGSQNAAIGGDDGEENHQSDTAMVMQISADRSYVNLVSIPRDSLVDAPSCKTTKGTIPARYNVMFNSIFAYGYSQGGDIASAANCAMTAVNALTGLDISSFIVADFAGLKDMIDAIGGVSVCIPEDTKDSYTNLTLSKGLQHLNGTQATQYARMRHGTGTDGSDIMRTTRQQYLVKALLATARSKNLFTNASQMYQLAKSALSSLKFSENLATTTGLVGLAMSLKNLTTSRIYSQTVPVTTAPSDSNRVVWASTASSVWAKFKDSQPLTQSTASASSSTSSSSSSSSSSSASSSTPSASSSTSASSTPSATVNANTGLITETNGTLLDPETGGIVDPESGAIRDPNTGQYIGMAAKYINFTVCGITAQDWD</sequence>
<evidence type="ECO:0000256" key="3">
    <source>
        <dbReference type="SAM" id="Phobius"/>
    </source>
</evidence>
<gene>
    <name evidence="5" type="ORF">BAQU_0921</name>
</gene>
<feature type="compositionally biased region" description="Low complexity" evidence="2">
    <location>
        <begin position="373"/>
        <end position="413"/>
    </location>
</feature>
<dbReference type="Proteomes" id="UP000216451">
    <property type="component" value="Unassembled WGS sequence"/>
</dbReference>
<keyword evidence="6" id="KW-1185">Reference proteome</keyword>
<keyword evidence="3" id="KW-0812">Transmembrane</keyword>
<evidence type="ECO:0000313" key="5">
    <source>
        <dbReference type="EMBL" id="OZG66849.1"/>
    </source>
</evidence>
<dbReference type="Gene3D" id="3.40.630.190">
    <property type="entry name" value="LCP protein"/>
    <property type="match status" value="1"/>
</dbReference>
<evidence type="ECO:0000256" key="2">
    <source>
        <dbReference type="SAM" id="MobiDB-lite"/>
    </source>
</evidence>
<organism evidence="5 6">
    <name type="scientific">Bifidobacterium aquikefiri</name>
    <dbReference type="NCBI Taxonomy" id="1653207"/>
    <lineage>
        <taxon>Bacteria</taxon>
        <taxon>Bacillati</taxon>
        <taxon>Actinomycetota</taxon>
        <taxon>Actinomycetes</taxon>
        <taxon>Bifidobacteriales</taxon>
        <taxon>Bifidobacteriaceae</taxon>
        <taxon>Bifidobacterium</taxon>
    </lineage>
</organism>
<keyword evidence="3" id="KW-0472">Membrane</keyword>
<comment type="caution">
    <text evidence="5">The sequence shown here is derived from an EMBL/GenBank/DDBJ whole genome shotgun (WGS) entry which is preliminary data.</text>
</comment>
<feature type="region of interest" description="Disordered" evidence="2">
    <location>
        <begin position="372"/>
        <end position="444"/>
    </location>
</feature>
<name>A0A261G5Z5_9BIFI</name>
<keyword evidence="3" id="KW-1133">Transmembrane helix</keyword>
<reference evidence="5 6" key="1">
    <citation type="journal article" date="2017" name="BMC Genomics">
        <title>Comparative genomic and phylogenomic analyses of the Bifidobacteriaceae family.</title>
        <authorList>
            <person name="Lugli G.A."/>
            <person name="Milani C."/>
            <person name="Turroni F."/>
            <person name="Duranti S."/>
            <person name="Mancabelli L."/>
            <person name="Mangifesta M."/>
            <person name="Ferrario C."/>
            <person name="Modesto M."/>
            <person name="Mattarelli P."/>
            <person name="Jiri K."/>
            <person name="van Sinderen D."/>
            <person name="Ventura M."/>
        </authorList>
    </citation>
    <scope>NUCLEOTIDE SEQUENCE [LARGE SCALE GENOMIC DNA]</scope>
    <source>
        <strain evidence="5 6">LMG 28769</strain>
    </source>
</reference>
<dbReference type="AlphaFoldDB" id="A0A261G5Z5"/>
<proteinExistence type="inferred from homology"/>
<feature type="domain" description="Cell envelope-related transcriptional attenuator" evidence="4">
    <location>
        <begin position="121"/>
        <end position="284"/>
    </location>
</feature>
<evidence type="ECO:0000256" key="1">
    <source>
        <dbReference type="ARBA" id="ARBA00006068"/>
    </source>
</evidence>
<dbReference type="PANTHER" id="PTHR33392:SF6">
    <property type="entry name" value="POLYISOPRENYL-TEICHOIC ACID--PEPTIDOGLYCAN TEICHOIC ACID TRANSFERASE TAGU"/>
    <property type="match status" value="1"/>
</dbReference>
<dbReference type="InterPro" id="IPR004474">
    <property type="entry name" value="LytR_CpsA_psr"/>
</dbReference>
<feature type="compositionally biased region" description="Polar residues" evidence="2">
    <location>
        <begin position="414"/>
        <end position="427"/>
    </location>
</feature>
<dbReference type="PANTHER" id="PTHR33392">
    <property type="entry name" value="POLYISOPRENYL-TEICHOIC ACID--PEPTIDOGLYCAN TEICHOIC ACID TRANSFERASE TAGU"/>
    <property type="match status" value="1"/>
</dbReference>
<evidence type="ECO:0000259" key="4">
    <source>
        <dbReference type="Pfam" id="PF03816"/>
    </source>
</evidence>
<comment type="similarity">
    <text evidence="1">Belongs to the LytR/CpsA/Psr (LCP) family.</text>
</comment>
<dbReference type="Pfam" id="PF03816">
    <property type="entry name" value="LytR_cpsA_psr"/>
    <property type="match status" value="1"/>
</dbReference>
<protein>
    <submittedName>
        <fullName evidence="5">Transcriptional regulator</fullName>
    </submittedName>
</protein>
<evidence type="ECO:0000313" key="6">
    <source>
        <dbReference type="Proteomes" id="UP000216451"/>
    </source>
</evidence>
<accession>A0A261G5Z5</accession>